<dbReference type="GO" id="GO:0032259">
    <property type="term" value="P:methylation"/>
    <property type="evidence" value="ECO:0007669"/>
    <property type="project" value="UniProtKB-KW"/>
</dbReference>
<dbReference type="PANTHER" id="PTHR11579:SF0">
    <property type="entry name" value="PROTEIN-L-ISOASPARTATE(D-ASPARTATE) O-METHYLTRANSFERASE"/>
    <property type="match status" value="1"/>
</dbReference>
<dbReference type="GO" id="GO:0030091">
    <property type="term" value="P:protein repair"/>
    <property type="evidence" value="ECO:0007669"/>
    <property type="project" value="UniProtKB-UniRule"/>
</dbReference>
<comment type="subcellular location">
    <subcellularLocation>
        <location evidence="1 7">Cytoplasm</location>
    </subcellularLocation>
</comment>
<dbReference type="FunFam" id="3.40.50.150:FF:000010">
    <property type="entry name" value="Protein-L-isoaspartate O-methyltransferase"/>
    <property type="match status" value="1"/>
</dbReference>
<dbReference type="NCBIfam" id="TIGR00080">
    <property type="entry name" value="pimt"/>
    <property type="match status" value="1"/>
</dbReference>
<accession>A0A0P6XPP9</accession>
<dbReference type="NCBIfam" id="NF001453">
    <property type="entry name" value="PRK00312.1"/>
    <property type="match status" value="1"/>
</dbReference>
<dbReference type="EC" id="2.1.1.77" evidence="7"/>
<comment type="catalytic activity">
    <reaction evidence="7">
        <text>[protein]-L-isoaspartate + S-adenosyl-L-methionine = [protein]-L-isoaspartate alpha-methyl ester + S-adenosyl-L-homocysteine</text>
        <dbReference type="Rhea" id="RHEA:12705"/>
        <dbReference type="Rhea" id="RHEA-COMP:12143"/>
        <dbReference type="Rhea" id="RHEA-COMP:12144"/>
        <dbReference type="ChEBI" id="CHEBI:57856"/>
        <dbReference type="ChEBI" id="CHEBI:59789"/>
        <dbReference type="ChEBI" id="CHEBI:90596"/>
        <dbReference type="ChEBI" id="CHEBI:90598"/>
        <dbReference type="EC" id="2.1.1.77"/>
    </reaction>
</comment>
<evidence type="ECO:0000313" key="8">
    <source>
        <dbReference type="EMBL" id="KPL71207.1"/>
    </source>
</evidence>
<name>A0A0P6XPP9_9CHLR</name>
<keyword evidence="3 7" id="KW-0963">Cytoplasm</keyword>
<gene>
    <name evidence="7" type="primary">pcm</name>
    <name evidence="8" type="ORF">ADM99_12980</name>
</gene>
<dbReference type="OrthoDB" id="9772751at2"/>
<keyword evidence="9" id="KW-1185">Reference proteome</keyword>
<evidence type="ECO:0000256" key="7">
    <source>
        <dbReference type="HAMAP-Rule" id="MF_00090"/>
    </source>
</evidence>
<keyword evidence="6 7" id="KW-0949">S-adenosyl-L-methionine</keyword>
<dbReference type="SUPFAM" id="SSF53335">
    <property type="entry name" value="S-adenosyl-L-methionine-dependent methyltransferases"/>
    <property type="match status" value="1"/>
</dbReference>
<evidence type="ECO:0000256" key="4">
    <source>
        <dbReference type="ARBA" id="ARBA00022603"/>
    </source>
</evidence>
<sequence>MFPHFQQEREDMVRWQIEERGLHNQRLLEALRKLPRHLFVQPGDEIYAYYDEPIPIGFHQTISQPYITALMTSLAALEGKETVLEVGTGSGYQAALLGMLSNRVISMERIPELAERARKIVDEVGIKNVEIIIGDGTGGYPPEAPYQAILVTAAAPSVPQVLLDQLTDGGRLIIPTGTRSLQQLQVWQRRGSHFDSEDILPVVFVPLLGQYGWKER</sequence>
<comment type="function">
    <text evidence="7">Catalyzes the methyl esterification of L-isoaspartyl residues in peptides and proteins that result from spontaneous decomposition of normal L-aspartyl and L-asparaginyl residues. It plays a role in the repair and/or degradation of damaged proteins.</text>
</comment>
<evidence type="ECO:0000256" key="3">
    <source>
        <dbReference type="ARBA" id="ARBA00022490"/>
    </source>
</evidence>
<organism evidence="8 9">
    <name type="scientific">Leptolinea tardivitalis</name>
    <dbReference type="NCBI Taxonomy" id="229920"/>
    <lineage>
        <taxon>Bacteria</taxon>
        <taxon>Bacillati</taxon>
        <taxon>Chloroflexota</taxon>
        <taxon>Anaerolineae</taxon>
        <taxon>Anaerolineales</taxon>
        <taxon>Anaerolineaceae</taxon>
        <taxon>Leptolinea</taxon>
    </lineage>
</organism>
<protein>
    <recommendedName>
        <fullName evidence="7">Protein-L-isoaspartate O-methyltransferase</fullName>
        <ecNumber evidence="7">2.1.1.77</ecNumber>
    </recommendedName>
    <alternativeName>
        <fullName evidence="7">L-isoaspartyl protein carboxyl methyltransferase</fullName>
    </alternativeName>
    <alternativeName>
        <fullName evidence="7">Protein L-isoaspartyl methyltransferase</fullName>
    </alternativeName>
    <alternativeName>
        <fullName evidence="7">Protein-beta-aspartate methyltransferase</fullName>
        <shortName evidence="7">PIMT</shortName>
    </alternativeName>
</protein>
<proteinExistence type="inferred from homology"/>
<dbReference type="InterPro" id="IPR000682">
    <property type="entry name" value="PCMT"/>
</dbReference>
<evidence type="ECO:0000256" key="5">
    <source>
        <dbReference type="ARBA" id="ARBA00022679"/>
    </source>
</evidence>
<comment type="caution">
    <text evidence="8">The sequence shown here is derived from an EMBL/GenBank/DDBJ whole genome shotgun (WGS) entry which is preliminary data.</text>
</comment>
<feature type="active site" evidence="7">
    <location>
        <position position="63"/>
    </location>
</feature>
<evidence type="ECO:0000256" key="6">
    <source>
        <dbReference type="ARBA" id="ARBA00022691"/>
    </source>
</evidence>
<keyword evidence="5 7" id="KW-0808">Transferase</keyword>
<dbReference type="EMBL" id="LGCK01000012">
    <property type="protein sequence ID" value="KPL71207.1"/>
    <property type="molecule type" value="Genomic_DNA"/>
</dbReference>
<evidence type="ECO:0000313" key="9">
    <source>
        <dbReference type="Proteomes" id="UP000050430"/>
    </source>
</evidence>
<dbReference type="PATRIC" id="fig|229920.5.peg.2921"/>
<dbReference type="GO" id="GO:0004719">
    <property type="term" value="F:protein-L-isoaspartate (D-aspartate) O-methyltransferase activity"/>
    <property type="evidence" value="ECO:0007669"/>
    <property type="project" value="UniProtKB-UniRule"/>
</dbReference>
<dbReference type="InterPro" id="IPR029063">
    <property type="entry name" value="SAM-dependent_MTases_sf"/>
</dbReference>
<dbReference type="HAMAP" id="MF_00090">
    <property type="entry name" value="PIMT"/>
    <property type="match status" value="1"/>
</dbReference>
<comment type="similarity">
    <text evidence="2 7">Belongs to the methyltransferase superfamily. L-isoaspartyl/D-aspartyl protein methyltransferase family.</text>
</comment>
<evidence type="ECO:0000256" key="1">
    <source>
        <dbReference type="ARBA" id="ARBA00004496"/>
    </source>
</evidence>
<dbReference type="STRING" id="229920.ADM99_12980"/>
<dbReference type="AlphaFoldDB" id="A0A0P6XPP9"/>
<reference evidence="8 9" key="1">
    <citation type="submission" date="2015-07" db="EMBL/GenBank/DDBJ databases">
        <title>Genome sequence of Leptolinea tardivitalis DSM 16556.</title>
        <authorList>
            <person name="Hemp J."/>
            <person name="Ward L.M."/>
            <person name="Pace L.A."/>
            <person name="Fischer W.W."/>
        </authorList>
    </citation>
    <scope>NUCLEOTIDE SEQUENCE [LARGE SCALE GENOMIC DNA]</scope>
    <source>
        <strain evidence="8 9">YMTK-2</strain>
    </source>
</reference>
<dbReference type="GO" id="GO:0005737">
    <property type="term" value="C:cytoplasm"/>
    <property type="evidence" value="ECO:0007669"/>
    <property type="project" value="UniProtKB-SubCell"/>
</dbReference>
<dbReference type="Pfam" id="PF01135">
    <property type="entry name" value="PCMT"/>
    <property type="match status" value="1"/>
</dbReference>
<evidence type="ECO:0000256" key="2">
    <source>
        <dbReference type="ARBA" id="ARBA00005369"/>
    </source>
</evidence>
<keyword evidence="4 7" id="KW-0489">Methyltransferase</keyword>
<dbReference type="PANTHER" id="PTHR11579">
    <property type="entry name" value="PROTEIN-L-ISOASPARTATE O-METHYLTRANSFERASE"/>
    <property type="match status" value="1"/>
</dbReference>
<dbReference type="Proteomes" id="UP000050430">
    <property type="component" value="Unassembled WGS sequence"/>
</dbReference>
<dbReference type="CDD" id="cd02440">
    <property type="entry name" value="AdoMet_MTases"/>
    <property type="match status" value="1"/>
</dbReference>
<dbReference type="Gene3D" id="3.40.50.150">
    <property type="entry name" value="Vaccinia Virus protein VP39"/>
    <property type="match status" value="1"/>
</dbReference>